<dbReference type="GeneID" id="7835439"/>
<dbReference type="AlphaFoldDB" id="I7MHC1"/>
<dbReference type="Proteomes" id="UP000009168">
    <property type="component" value="Unassembled WGS sequence"/>
</dbReference>
<evidence type="ECO:0000313" key="5">
    <source>
        <dbReference type="Proteomes" id="UP000009168"/>
    </source>
</evidence>
<evidence type="ECO:0000313" key="4">
    <source>
        <dbReference type="EMBL" id="EAS02822.1"/>
    </source>
</evidence>
<name>I7MHC1_TETTS</name>
<dbReference type="GO" id="GO:0004467">
    <property type="term" value="F:long-chain fatty acid-CoA ligase activity"/>
    <property type="evidence" value="ECO:0007669"/>
    <property type="project" value="TreeGrafter"/>
</dbReference>
<sequence length="671" mass="76493">MIETGAEYVYAKAVTEKKQGETPIYRHIDLVGDLEWTPYPDVQNMQDFFKKIVRDFGNNQFLGTLNKEKKVYEWKTYQEVNKLSIELGSSIQNNNLFYNTSSEGLNTNINLFGVYSKNREEWIMLEIAGYYYNFSIVPLYDTLGADSMMYIVNQTNMNTIYISGENVPKILKLANTYQIKNIVCFDKLSEELEGKVKERQFNLIYLKDLMEEFKDKVPLPFAKIDKKDVYQFCYTSGTTGNPKGVIHYHQNALAFLATCERSIGVYKTRETDVHYSYLPLPHIYEKQIFLSLVLHGASLGFYSGDISKMTEDLYILQPTLFCSVPRIFNRYYSKIKEGFDAASPEKKAIIDLAFKEKLANIHKRPDIVHHEKWDELVFKDIRKLLGGKVRGFVTGGAALSGEICEFLKVCFSCCFFEGYGQTESFGGCFQNAPFDGKYGDVGGVNSSVEFKLIDIPDMGYSADDVDAKGNPIPRGEICIRGQQVCGGYYKDPERTRQAIDEEGWLHTGDVGQLNSDLSLKIIDRKGNLFKLSQGEFVAPEKIENIYSRAKGVIEAYVYGEALRSYLVALVIIDPEYIIPYAKQNNLPGDLNELCNNKEIRDHIFKNIIEEGKKANLNGFEQVRGIKLDPKPLVLHGVTTNTLKIKRPDAKKKFKDILTEVYNEVELTNHIA</sequence>
<proteinExistence type="predicted"/>
<evidence type="ECO:0000256" key="1">
    <source>
        <dbReference type="ARBA" id="ARBA00022741"/>
    </source>
</evidence>
<keyword evidence="2" id="KW-0067">ATP-binding</keyword>
<dbReference type="GO" id="GO:0005783">
    <property type="term" value="C:endoplasmic reticulum"/>
    <property type="evidence" value="ECO:0007669"/>
    <property type="project" value="TreeGrafter"/>
</dbReference>
<dbReference type="FunCoup" id="I7MHC1">
    <property type="interactions" value="19"/>
</dbReference>
<dbReference type="Gene3D" id="3.40.50.12780">
    <property type="entry name" value="N-terminal domain of ligase-like"/>
    <property type="match status" value="1"/>
</dbReference>
<dbReference type="PANTHER" id="PTHR43272:SF33">
    <property type="entry name" value="AMP-BINDING DOMAIN-CONTAINING PROTEIN-RELATED"/>
    <property type="match status" value="1"/>
</dbReference>
<dbReference type="GO" id="GO:0016020">
    <property type="term" value="C:membrane"/>
    <property type="evidence" value="ECO:0007669"/>
    <property type="project" value="TreeGrafter"/>
</dbReference>
<dbReference type="eggNOG" id="KOG1256">
    <property type="taxonomic scope" value="Eukaryota"/>
</dbReference>
<evidence type="ECO:0000259" key="3">
    <source>
        <dbReference type="Pfam" id="PF00501"/>
    </source>
</evidence>
<dbReference type="InterPro" id="IPR042099">
    <property type="entry name" value="ANL_N_sf"/>
</dbReference>
<accession>I7MHC1</accession>
<organism evidence="4 5">
    <name type="scientific">Tetrahymena thermophila (strain SB210)</name>
    <dbReference type="NCBI Taxonomy" id="312017"/>
    <lineage>
        <taxon>Eukaryota</taxon>
        <taxon>Sar</taxon>
        <taxon>Alveolata</taxon>
        <taxon>Ciliophora</taxon>
        <taxon>Intramacronucleata</taxon>
        <taxon>Oligohymenophorea</taxon>
        <taxon>Hymenostomatida</taxon>
        <taxon>Tetrahymenina</taxon>
        <taxon>Tetrahymenidae</taxon>
        <taxon>Tetrahymena</taxon>
    </lineage>
</organism>
<dbReference type="EMBL" id="GG662523">
    <property type="protein sequence ID" value="EAS02822.1"/>
    <property type="molecule type" value="Genomic_DNA"/>
</dbReference>
<dbReference type="OrthoDB" id="1700726at2759"/>
<feature type="domain" description="AMP-dependent synthetase/ligase" evidence="3">
    <location>
        <begin position="72"/>
        <end position="489"/>
    </location>
</feature>
<dbReference type="InterPro" id="IPR020845">
    <property type="entry name" value="AMP-binding_CS"/>
</dbReference>
<protein>
    <submittedName>
        <fullName evidence="4">AMP-binding enzyme family protein</fullName>
    </submittedName>
</protein>
<dbReference type="InterPro" id="IPR000873">
    <property type="entry name" value="AMP-dep_synth/lig_dom"/>
</dbReference>
<gene>
    <name evidence="4" type="ORF">TTHERM_00349120</name>
</gene>
<dbReference type="SUPFAM" id="SSF56801">
    <property type="entry name" value="Acetyl-CoA synthetase-like"/>
    <property type="match status" value="1"/>
</dbReference>
<dbReference type="STRING" id="312017.I7MHC1"/>
<dbReference type="KEGG" id="tet:TTHERM_00349120"/>
<evidence type="ECO:0000256" key="2">
    <source>
        <dbReference type="ARBA" id="ARBA00022840"/>
    </source>
</evidence>
<dbReference type="Pfam" id="PF00501">
    <property type="entry name" value="AMP-binding"/>
    <property type="match status" value="1"/>
</dbReference>
<dbReference type="PANTHER" id="PTHR43272">
    <property type="entry name" value="LONG-CHAIN-FATTY-ACID--COA LIGASE"/>
    <property type="match status" value="1"/>
</dbReference>
<dbReference type="GO" id="GO:0005524">
    <property type="term" value="F:ATP binding"/>
    <property type="evidence" value="ECO:0007669"/>
    <property type="project" value="UniProtKB-KW"/>
</dbReference>
<dbReference type="HOGENOM" id="CLU_000022_45_4_1"/>
<keyword evidence="5" id="KW-1185">Reference proteome</keyword>
<dbReference type="OMA" id="ARNSPQW"/>
<reference evidence="5" key="1">
    <citation type="journal article" date="2006" name="PLoS Biol.">
        <title>Macronuclear genome sequence of the ciliate Tetrahymena thermophila, a model eukaryote.</title>
        <authorList>
            <person name="Eisen J.A."/>
            <person name="Coyne R.S."/>
            <person name="Wu M."/>
            <person name="Wu D."/>
            <person name="Thiagarajan M."/>
            <person name="Wortman J.R."/>
            <person name="Badger J.H."/>
            <person name="Ren Q."/>
            <person name="Amedeo P."/>
            <person name="Jones K.M."/>
            <person name="Tallon L.J."/>
            <person name="Delcher A.L."/>
            <person name="Salzberg S.L."/>
            <person name="Silva J.C."/>
            <person name="Haas B.J."/>
            <person name="Majoros W.H."/>
            <person name="Farzad M."/>
            <person name="Carlton J.M."/>
            <person name="Smith R.K. Jr."/>
            <person name="Garg J."/>
            <person name="Pearlman R.E."/>
            <person name="Karrer K.M."/>
            <person name="Sun L."/>
            <person name="Manning G."/>
            <person name="Elde N.C."/>
            <person name="Turkewitz A.P."/>
            <person name="Asai D.J."/>
            <person name="Wilkes D.E."/>
            <person name="Wang Y."/>
            <person name="Cai H."/>
            <person name="Collins K."/>
            <person name="Stewart B.A."/>
            <person name="Lee S.R."/>
            <person name="Wilamowska K."/>
            <person name="Weinberg Z."/>
            <person name="Ruzzo W.L."/>
            <person name="Wloga D."/>
            <person name="Gaertig J."/>
            <person name="Frankel J."/>
            <person name="Tsao C.-C."/>
            <person name="Gorovsky M.A."/>
            <person name="Keeling P.J."/>
            <person name="Waller R.F."/>
            <person name="Patron N.J."/>
            <person name="Cherry J.M."/>
            <person name="Stover N.A."/>
            <person name="Krieger C.J."/>
            <person name="del Toro C."/>
            <person name="Ryder H.F."/>
            <person name="Williamson S.C."/>
            <person name="Barbeau R.A."/>
            <person name="Hamilton E.P."/>
            <person name="Orias E."/>
        </authorList>
    </citation>
    <scope>NUCLEOTIDE SEQUENCE [LARGE SCALE GENOMIC DNA]</scope>
    <source>
        <strain evidence="5">SB210</strain>
    </source>
</reference>
<dbReference type="RefSeq" id="XP_001023067.1">
    <property type="nucleotide sequence ID" value="XM_001023067.1"/>
</dbReference>
<keyword evidence="1" id="KW-0547">Nucleotide-binding</keyword>
<dbReference type="InParanoid" id="I7MHC1"/>
<dbReference type="PROSITE" id="PS00455">
    <property type="entry name" value="AMP_BINDING"/>
    <property type="match status" value="1"/>
</dbReference>